<protein>
    <recommendedName>
        <fullName evidence="5">DUF2254 domain-containing protein</fullName>
    </recommendedName>
</protein>
<keyword evidence="2" id="KW-0812">Transmembrane</keyword>
<gene>
    <name evidence="3" type="ORF">SRB5_12490</name>
</gene>
<dbReference type="RefSeq" id="WP_153450461.1">
    <property type="nucleotide sequence ID" value="NZ_WEGJ01000003.1"/>
</dbReference>
<proteinExistence type="predicted"/>
<dbReference type="EMBL" id="WEGJ01000003">
    <property type="protein sequence ID" value="MQY11135.1"/>
    <property type="molecule type" value="Genomic_DNA"/>
</dbReference>
<keyword evidence="2" id="KW-0472">Membrane</keyword>
<dbReference type="Pfam" id="PF10011">
    <property type="entry name" value="DUF2254"/>
    <property type="match status" value="1"/>
</dbReference>
<feature type="region of interest" description="Disordered" evidence="1">
    <location>
        <begin position="1"/>
        <end position="30"/>
    </location>
</feature>
<reference evidence="3 4" key="1">
    <citation type="submission" date="2019-10" db="EMBL/GenBank/DDBJ databases">
        <title>Streptomyces smaragdinus sp. nov. and Streptomyces fabii sp. nov., isolated from the gut of fungus growing-termite Macrotermes natalensis.</title>
        <authorList>
            <person name="Schwitalla J."/>
            <person name="Benndorf R."/>
            <person name="Martin K."/>
            <person name="De Beer W."/>
            <person name="Kaster A.-K."/>
            <person name="Vollmers J."/>
            <person name="Poulsen M."/>
            <person name="Beemelmanns C."/>
        </authorList>
    </citation>
    <scope>NUCLEOTIDE SEQUENCE [LARGE SCALE GENOMIC DNA]</scope>
    <source>
        <strain evidence="3 4">RB5</strain>
    </source>
</reference>
<organism evidence="3 4">
    <name type="scientific">Streptomyces smaragdinus</name>
    <dbReference type="NCBI Taxonomy" id="2585196"/>
    <lineage>
        <taxon>Bacteria</taxon>
        <taxon>Bacillati</taxon>
        <taxon>Actinomycetota</taxon>
        <taxon>Actinomycetes</taxon>
        <taxon>Kitasatosporales</taxon>
        <taxon>Streptomycetaceae</taxon>
        <taxon>Streptomyces</taxon>
    </lineage>
</organism>
<evidence type="ECO:0000313" key="4">
    <source>
        <dbReference type="Proteomes" id="UP000466345"/>
    </source>
</evidence>
<comment type="caution">
    <text evidence="3">The sequence shown here is derived from an EMBL/GenBank/DDBJ whole genome shotgun (WGS) entry which is preliminary data.</text>
</comment>
<feature type="transmembrane region" description="Helical" evidence="2">
    <location>
        <begin position="78"/>
        <end position="102"/>
    </location>
</feature>
<name>A0A7K0CCG0_9ACTN</name>
<evidence type="ECO:0008006" key="5">
    <source>
        <dbReference type="Google" id="ProtNLM"/>
    </source>
</evidence>
<keyword evidence="2" id="KW-1133">Transmembrane helix</keyword>
<feature type="transmembrane region" description="Helical" evidence="2">
    <location>
        <begin position="122"/>
        <end position="145"/>
    </location>
</feature>
<dbReference type="AlphaFoldDB" id="A0A7K0CCG0"/>
<dbReference type="InterPro" id="IPR018723">
    <property type="entry name" value="DUF2254_membrane"/>
</dbReference>
<feature type="compositionally biased region" description="Basic residues" evidence="1">
    <location>
        <begin position="21"/>
        <end position="30"/>
    </location>
</feature>
<feature type="transmembrane region" description="Helical" evidence="2">
    <location>
        <begin position="35"/>
        <end position="58"/>
    </location>
</feature>
<dbReference type="Proteomes" id="UP000466345">
    <property type="component" value="Unassembled WGS sequence"/>
</dbReference>
<dbReference type="OrthoDB" id="2955631at2"/>
<sequence length="446" mass="46126">MGEPSAVQGGGTPVSGAVRTRAPRRGGGRGNRRVYVLRSQASALLLVVAGAALGRLVPDWEGRSSGLGLAFDTSTAQAALAAIAGSMITLAGFVVTAITLVVQTVQTMSPRLVGALGHFSRYVLLFGLLIGTALYALVALSQIHGDQVPQITVTVAIALVLVDAAAVLVLLASLRHAVTGGGLARAVGDRLREVIDRTYPPGGGTGSPVAEEAGPSVASVVRRGRPGVLCGVSEARLTELAARHGVRVRLTRAVGDFAGSGDTVARLDGDRIGPRLTARAAACFRYGAGRDVEQDAAYGFRLLADIAVRALSPAVNDPTTAVQVLDEIEDNLLRITGRPLGPAWLTDRSGRPRVFCPEPGWEEFVSVALDETILYGAGNPQTVRRLHALFDRLLAVAPADRRAAPAARAAALDRLSAAALTDPLMTRLAGRPDPQGLGGAVAQDAA</sequence>
<evidence type="ECO:0000256" key="2">
    <source>
        <dbReference type="SAM" id="Phobius"/>
    </source>
</evidence>
<keyword evidence="4" id="KW-1185">Reference proteome</keyword>
<feature type="transmembrane region" description="Helical" evidence="2">
    <location>
        <begin position="151"/>
        <end position="172"/>
    </location>
</feature>
<accession>A0A7K0CCG0</accession>
<evidence type="ECO:0000313" key="3">
    <source>
        <dbReference type="EMBL" id="MQY11135.1"/>
    </source>
</evidence>
<evidence type="ECO:0000256" key="1">
    <source>
        <dbReference type="SAM" id="MobiDB-lite"/>
    </source>
</evidence>